<comment type="caution">
    <text evidence="3">The sequence shown here is derived from an EMBL/GenBank/DDBJ whole genome shotgun (WGS) entry which is preliminary data.</text>
</comment>
<dbReference type="OrthoDB" id="10689060at2759"/>
<name>A0A830HLF4_9CHLO</name>
<evidence type="ECO:0000313" key="3">
    <source>
        <dbReference type="EMBL" id="GHP08236.1"/>
    </source>
</evidence>
<feature type="coiled-coil region" evidence="1">
    <location>
        <begin position="2"/>
        <end position="33"/>
    </location>
</feature>
<feature type="compositionally biased region" description="Basic and acidic residues" evidence="2">
    <location>
        <begin position="184"/>
        <end position="215"/>
    </location>
</feature>
<proteinExistence type="predicted"/>
<gene>
    <name evidence="3" type="ORF">PPROV_000697700</name>
</gene>
<feature type="coiled-coil region" evidence="1">
    <location>
        <begin position="135"/>
        <end position="173"/>
    </location>
</feature>
<organism evidence="3 4">
    <name type="scientific">Pycnococcus provasolii</name>
    <dbReference type="NCBI Taxonomy" id="41880"/>
    <lineage>
        <taxon>Eukaryota</taxon>
        <taxon>Viridiplantae</taxon>
        <taxon>Chlorophyta</taxon>
        <taxon>Pseudoscourfieldiophyceae</taxon>
        <taxon>Pseudoscourfieldiales</taxon>
        <taxon>Pycnococcaceae</taxon>
        <taxon>Pycnococcus</taxon>
    </lineage>
</organism>
<reference evidence="3" key="1">
    <citation type="submission" date="2020-10" db="EMBL/GenBank/DDBJ databases">
        <title>Unveiling of a novel bifunctional photoreceptor, Dualchrome1, isolated from a cosmopolitan green alga.</title>
        <authorList>
            <person name="Suzuki S."/>
            <person name="Kawachi M."/>
        </authorList>
    </citation>
    <scope>NUCLEOTIDE SEQUENCE</scope>
    <source>
        <strain evidence="3">NIES 2893</strain>
    </source>
</reference>
<protein>
    <submittedName>
        <fullName evidence="3">Uncharacterized protein</fullName>
    </submittedName>
</protein>
<keyword evidence="4" id="KW-1185">Reference proteome</keyword>
<evidence type="ECO:0000313" key="4">
    <source>
        <dbReference type="Proteomes" id="UP000660262"/>
    </source>
</evidence>
<dbReference type="Proteomes" id="UP000660262">
    <property type="component" value="Unassembled WGS sequence"/>
</dbReference>
<evidence type="ECO:0000256" key="2">
    <source>
        <dbReference type="SAM" id="MobiDB-lite"/>
    </source>
</evidence>
<dbReference type="AlphaFoldDB" id="A0A830HLF4"/>
<sequence length="348" mass="38343">MLEEEKLALAEAQAALNDAASAIEREKQAANLEIGGQRESLSRGRAKALDADVAEFERYRLDAEAYIDAKRALLAAEKQSYDAERGEAEARLAEQMGQLEAEVTRTNELREGKESGKSQAEYDWVARSGYVEMHRQKVQEDRAEFEKTRVELEEALERERHALIDRMRRVEAKEREGLSAVTAEEQRFAQERQHAQRELEARRTQLDRSRMKETEAQLMAQQHAALTRGSPGSTAAPPPLPPSPGFANPPRSTLNQPAPTPSSAGRPPGATVIPVYVGEQSQRNFLGEVTVPPGAPIGAVRRAVRAAFRLPPEFQLRKGNNTPIPVAQDSTPANALLTSNADALVVIT</sequence>
<accession>A0A830HLF4</accession>
<feature type="region of interest" description="Disordered" evidence="2">
    <location>
        <begin position="181"/>
        <end position="270"/>
    </location>
</feature>
<keyword evidence="1" id="KW-0175">Coiled coil</keyword>
<evidence type="ECO:0000256" key="1">
    <source>
        <dbReference type="SAM" id="Coils"/>
    </source>
</evidence>
<dbReference type="EMBL" id="BNJQ01000020">
    <property type="protein sequence ID" value="GHP08236.1"/>
    <property type="molecule type" value="Genomic_DNA"/>
</dbReference>
<feature type="compositionally biased region" description="Polar residues" evidence="2">
    <location>
        <begin position="251"/>
        <end position="263"/>
    </location>
</feature>